<feature type="compositionally biased region" description="Polar residues" evidence="1">
    <location>
        <begin position="84"/>
        <end position="99"/>
    </location>
</feature>
<feature type="compositionally biased region" description="Low complexity" evidence="1">
    <location>
        <begin position="100"/>
        <end position="122"/>
    </location>
</feature>
<gene>
    <name evidence="2" type="ORF">NAV_LOCUS8770</name>
</gene>
<evidence type="ECO:0000313" key="2">
    <source>
        <dbReference type="EMBL" id="VBB33979.1"/>
    </source>
</evidence>
<feature type="region of interest" description="Disordered" evidence="1">
    <location>
        <begin position="198"/>
        <end position="222"/>
    </location>
</feature>
<dbReference type="EMBL" id="UPTC01002896">
    <property type="protein sequence ID" value="VBB33979.1"/>
    <property type="molecule type" value="Genomic_DNA"/>
</dbReference>
<feature type="region of interest" description="Disordered" evidence="1">
    <location>
        <begin position="84"/>
        <end position="130"/>
    </location>
</feature>
<accession>A0A498SK17</accession>
<organism evidence="2 3">
    <name type="scientific">Acanthocheilonema viteae</name>
    <name type="common">Filarial nematode worm</name>
    <name type="synonym">Dipetalonema viteae</name>
    <dbReference type="NCBI Taxonomy" id="6277"/>
    <lineage>
        <taxon>Eukaryota</taxon>
        <taxon>Metazoa</taxon>
        <taxon>Ecdysozoa</taxon>
        <taxon>Nematoda</taxon>
        <taxon>Chromadorea</taxon>
        <taxon>Rhabditida</taxon>
        <taxon>Spirurina</taxon>
        <taxon>Spiruromorpha</taxon>
        <taxon>Filarioidea</taxon>
        <taxon>Onchocercidae</taxon>
        <taxon>Acanthocheilonema</taxon>
    </lineage>
</organism>
<dbReference type="STRING" id="6277.A0A498SK17"/>
<dbReference type="Proteomes" id="UP000276991">
    <property type="component" value="Unassembled WGS sequence"/>
</dbReference>
<feature type="compositionally biased region" description="Basic residues" evidence="1">
    <location>
        <begin position="198"/>
        <end position="215"/>
    </location>
</feature>
<evidence type="ECO:0000256" key="1">
    <source>
        <dbReference type="SAM" id="MobiDB-lite"/>
    </source>
</evidence>
<protein>
    <submittedName>
        <fullName evidence="2">Uncharacterized protein</fullName>
    </submittedName>
</protein>
<reference evidence="2 3" key="1">
    <citation type="submission" date="2018-08" db="EMBL/GenBank/DDBJ databases">
        <authorList>
            <person name="Laetsch R D."/>
            <person name="Stevens L."/>
            <person name="Kumar S."/>
            <person name="Blaxter L. M."/>
        </authorList>
    </citation>
    <scope>NUCLEOTIDE SEQUENCE [LARGE SCALE GENOMIC DNA]</scope>
</reference>
<dbReference type="AlphaFoldDB" id="A0A498SK17"/>
<name>A0A498SK17_ACAVI</name>
<proteinExistence type="predicted"/>
<sequence length="222" mass="25872">MYCWALVIRLDVSCSKPLKLPRSSPGGTPGPFGRIQHMRDFINITEEINQLKQTNQLLKTNKREINEPMEMIKVKFSSKLLQSNLNEQSRSNTRSVASFEQQQQQQQQEQQQRQQQQQQQRQNDANVAKGDEAADLIKFERLSLDNKKNPSVNLSVKQRVQMSEVVVTRANNEFTMPIKHIPRFINKLDNYSSESLIQKKRRRKGTPMPKYRKTFAKISTPE</sequence>
<keyword evidence="3" id="KW-1185">Reference proteome</keyword>
<dbReference type="OrthoDB" id="5873267at2759"/>
<evidence type="ECO:0000313" key="3">
    <source>
        <dbReference type="Proteomes" id="UP000276991"/>
    </source>
</evidence>